<dbReference type="InterPro" id="IPR036179">
    <property type="entry name" value="Ig-like_dom_sf"/>
</dbReference>
<dbReference type="CDD" id="cd21819">
    <property type="entry name" value="IgC1_CH1_IgM"/>
    <property type="match status" value="1"/>
</dbReference>
<dbReference type="CDD" id="cd16093">
    <property type="entry name" value="IgC1_CH2_Mu"/>
    <property type="match status" value="1"/>
</dbReference>
<feature type="domain" description="Ig-like" evidence="4">
    <location>
        <begin position="15"/>
        <end position="102"/>
    </location>
</feature>
<feature type="signal peptide" evidence="3">
    <location>
        <begin position="1"/>
        <end position="27"/>
    </location>
</feature>
<dbReference type="Pfam" id="PF07654">
    <property type="entry name" value="C1-set"/>
    <property type="match status" value="4"/>
</dbReference>
<dbReference type="PANTHER" id="PTHR23411">
    <property type="entry name" value="TAPASIN"/>
    <property type="match status" value="1"/>
</dbReference>
<sequence length="587" mass="66471">MHSVCILATFEFICILVLILILDQSPSQVIKPGDSVKLSCKTSEFNMTSYYMHWIRQKPGKGLEWIGNSLKGQFTLTEDVPTSTQFLEAKNLRAEDTAVYYCINHYHCDYYFDYWGKGTEVTVTSATATAPTLFPLAQCGSGPRDMLTLGCMATGFTPPSITFKWKDSTKTALTDFIQYPSVQSNGKYMGVSQLSIKKADWDTKDFVCAVEHSAVPPPPISPSLYVMTPSKEEIKDNQTASFACLASGFSPKEYKITWLKNNKPISEEVTDFCQDEQKGQGTTLYSATSFLKVNESDWTDLSEYTCQFEHKTGTQTKTGDECVKYDLEFKFTEPTSEDILEEEIPITCEVKAKEKGFASIKWMKEDNTVIYEDKGEHLKNTFTVSAQIRITKDEWIKRTLFICSVEHKDLPVSPKKFENDIVPFPFLCPLDPKPPSIKLLRPSESDLLESENVTLLCLVSGFFPSDVIVKWKHDGSDLPSSRYSNGPSVQYAGSSTYYMNSRLVVPKAESYQNSNYSCVVRHESSDTPIERTIDQVFGKTFDICIINIILKCPSVNLLWFLDKMWSYTTCKNLGPHRQLLQKSARFH</sequence>
<dbReference type="FunFam" id="2.60.40.10:FF:000283">
    <property type="entry name" value="Immunoglobulin kappa constant"/>
    <property type="match status" value="2"/>
</dbReference>
<dbReference type="InterPro" id="IPR013106">
    <property type="entry name" value="Ig_V-set"/>
</dbReference>
<keyword evidence="6" id="KW-1185">Reference proteome</keyword>
<feature type="chain" id="PRO_5027961389" description="Ig-like domain-containing protein" evidence="3">
    <location>
        <begin position="28"/>
        <end position="587"/>
    </location>
</feature>
<evidence type="ECO:0000313" key="6">
    <source>
        <dbReference type="Proteomes" id="UP000265140"/>
    </source>
</evidence>
<feature type="domain" description="Ig-like" evidence="4">
    <location>
        <begin position="222"/>
        <end position="324"/>
    </location>
</feature>
<proteinExistence type="predicted"/>
<dbReference type="InterPro" id="IPR050380">
    <property type="entry name" value="Immune_Resp_Modulators"/>
</dbReference>
<dbReference type="STRING" id="8010.ENSELUP00000025928"/>
<reference evidence="5" key="3">
    <citation type="submission" date="2025-08" db="UniProtKB">
        <authorList>
            <consortium name="Ensembl"/>
        </authorList>
    </citation>
    <scope>IDENTIFICATION</scope>
</reference>
<name>A0A3P8ZBV7_ESOLU</name>
<keyword evidence="1" id="KW-1015">Disulfide bond</keyword>
<dbReference type="InterPro" id="IPR007110">
    <property type="entry name" value="Ig-like_dom"/>
</dbReference>
<dbReference type="PROSITE" id="PS00290">
    <property type="entry name" value="IG_MHC"/>
    <property type="match status" value="1"/>
</dbReference>
<dbReference type="InterPro" id="IPR003598">
    <property type="entry name" value="Ig_sub2"/>
</dbReference>
<evidence type="ECO:0000313" key="5">
    <source>
        <dbReference type="Ensembl" id="ENSELUP00000025928.2"/>
    </source>
</evidence>
<dbReference type="SMART" id="SM00408">
    <property type="entry name" value="IGc2"/>
    <property type="match status" value="3"/>
</dbReference>
<dbReference type="AlphaFoldDB" id="A0A3P8ZBV7"/>
<dbReference type="OMA" id="ITITIFK"/>
<accession>A0A3P8ZBV7</accession>
<dbReference type="SMART" id="SM00406">
    <property type="entry name" value="IGv"/>
    <property type="match status" value="1"/>
</dbReference>
<dbReference type="SMART" id="SM00407">
    <property type="entry name" value="IGc1"/>
    <property type="match status" value="3"/>
</dbReference>
<dbReference type="InterPro" id="IPR003597">
    <property type="entry name" value="Ig_C1-set"/>
</dbReference>
<dbReference type="Proteomes" id="UP000265140">
    <property type="component" value="Chromosome 11"/>
</dbReference>
<organism evidence="5 6">
    <name type="scientific">Esox lucius</name>
    <name type="common">Northern pike</name>
    <dbReference type="NCBI Taxonomy" id="8010"/>
    <lineage>
        <taxon>Eukaryota</taxon>
        <taxon>Metazoa</taxon>
        <taxon>Chordata</taxon>
        <taxon>Craniata</taxon>
        <taxon>Vertebrata</taxon>
        <taxon>Euteleostomi</taxon>
        <taxon>Actinopterygii</taxon>
        <taxon>Neopterygii</taxon>
        <taxon>Teleostei</taxon>
        <taxon>Protacanthopterygii</taxon>
        <taxon>Esociformes</taxon>
        <taxon>Esocidae</taxon>
        <taxon>Esox</taxon>
    </lineage>
</organism>
<protein>
    <recommendedName>
        <fullName evidence="4">Ig-like domain-containing protein</fullName>
    </recommendedName>
</protein>
<dbReference type="Bgee" id="ENSELUG00000025680">
    <property type="expression patterns" value="Expressed in head kidney and 14 other cell types or tissues"/>
</dbReference>
<reference evidence="5" key="2">
    <citation type="submission" date="2020-02" db="EMBL/GenBank/DDBJ databases">
        <title>Esox lucius (northern pike) genome, fEsoLuc1, primary haplotype.</title>
        <authorList>
            <person name="Myers G."/>
            <person name="Karagic N."/>
            <person name="Meyer A."/>
            <person name="Pippel M."/>
            <person name="Reichard M."/>
            <person name="Winkler S."/>
            <person name="Tracey A."/>
            <person name="Sims Y."/>
            <person name="Howe K."/>
            <person name="Rhie A."/>
            <person name="Formenti G."/>
            <person name="Durbin R."/>
            <person name="Fedrigo O."/>
            <person name="Jarvis E.D."/>
        </authorList>
    </citation>
    <scope>NUCLEOTIDE SEQUENCE [LARGE SCALE GENOMIC DNA]</scope>
</reference>
<keyword evidence="3" id="KW-0732">Signal</keyword>
<dbReference type="SMART" id="SM00409">
    <property type="entry name" value="IG"/>
    <property type="match status" value="3"/>
</dbReference>
<dbReference type="Ensembl" id="ENSELUT00000043801.3">
    <property type="protein sequence ID" value="ENSELUP00000025928.2"/>
    <property type="gene ID" value="ENSELUG00000025680.2"/>
</dbReference>
<dbReference type="InterPro" id="IPR013783">
    <property type="entry name" value="Ig-like_fold"/>
</dbReference>
<evidence type="ECO:0000256" key="3">
    <source>
        <dbReference type="SAM" id="SignalP"/>
    </source>
</evidence>
<feature type="domain" description="Ig-like" evidence="4">
    <location>
        <begin position="131"/>
        <end position="221"/>
    </location>
</feature>
<dbReference type="Gene3D" id="2.60.40.10">
    <property type="entry name" value="Immunoglobulins"/>
    <property type="match status" value="5"/>
</dbReference>
<reference evidence="6" key="1">
    <citation type="journal article" date="2014" name="PLoS ONE">
        <title>The genome and linkage map of the northern pike (Esox lucius): conserved synteny revealed between the salmonid sister group and the Neoteleostei.</title>
        <authorList>
            <person name="Rondeau E.B."/>
            <person name="Minkley D.R."/>
            <person name="Leong J.S."/>
            <person name="Messmer A.M."/>
            <person name="Jantzen J.R."/>
            <person name="von Schalburg K.R."/>
            <person name="Lemon C."/>
            <person name="Bird N.H."/>
            <person name="Koop B.F."/>
        </authorList>
    </citation>
    <scope>NUCLEOTIDE SEQUENCE</scope>
</reference>
<feature type="domain" description="Ig-like" evidence="4">
    <location>
        <begin position="435"/>
        <end position="534"/>
    </location>
</feature>
<evidence type="ECO:0000259" key="4">
    <source>
        <dbReference type="PROSITE" id="PS50835"/>
    </source>
</evidence>
<dbReference type="FunFam" id="2.60.40.10:FF:002350">
    <property type="entry name" value="Immunoglobulin heavy variable 1-4"/>
    <property type="match status" value="1"/>
</dbReference>
<dbReference type="SUPFAM" id="SSF48726">
    <property type="entry name" value="Immunoglobulin"/>
    <property type="match status" value="5"/>
</dbReference>
<evidence type="ECO:0000256" key="1">
    <source>
        <dbReference type="ARBA" id="ARBA00023157"/>
    </source>
</evidence>
<dbReference type="InterPro" id="IPR003006">
    <property type="entry name" value="Ig/MHC_CS"/>
</dbReference>
<dbReference type="InterPro" id="IPR003599">
    <property type="entry name" value="Ig_sub"/>
</dbReference>
<dbReference type="PROSITE" id="PS50835">
    <property type="entry name" value="IG_LIKE"/>
    <property type="match status" value="5"/>
</dbReference>
<dbReference type="Pfam" id="PF07686">
    <property type="entry name" value="V-set"/>
    <property type="match status" value="1"/>
</dbReference>
<reference evidence="5" key="4">
    <citation type="submission" date="2025-09" db="UniProtKB">
        <authorList>
            <consortium name="Ensembl"/>
        </authorList>
    </citation>
    <scope>IDENTIFICATION</scope>
</reference>
<keyword evidence="2" id="KW-0393">Immunoglobulin domain</keyword>
<dbReference type="GeneTree" id="ENSGT00940000163371"/>
<feature type="domain" description="Ig-like" evidence="4">
    <location>
        <begin position="342"/>
        <end position="413"/>
    </location>
</feature>
<evidence type="ECO:0000256" key="2">
    <source>
        <dbReference type="ARBA" id="ARBA00023319"/>
    </source>
</evidence>